<reference evidence="8 9" key="1">
    <citation type="submission" date="2014-06" db="EMBL/GenBank/DDBJ databases">
        <title>Draft genome sequence of an extremely salt tolerant bacteria Halomonas salina/CIFRI 1.</title>
        <authorList>
            <person name="Behera B.D."/>
            <person name="Meena D.K."/>
            <person name="Das P."/>
            <person name="Maharana J."/>
            <person name="Paria P."/>
            <person name="Sharma A.P."/>
            <person name="Shamsudheen K.V."/>
            <person name="Rijit J."/>
            <person name="Dixit V."/>
            <person name="Verma A."/>
            <person name="Scaria V."/>
            <person name="Sivasubbu S."/>
        </authorList>
    </citation>
    <scope>NUCLEOTIDE SEQUENCE [LARGE SCALE GENOMIC DNA]</scope>
    <source>
        <strain evidence="8 9">CIFRI 1</strain>
    </source>
</reference>
<evidence type="ECO:0000313" key="9">
    <source>
        <dbReference type="Proteomes" id="UP000029721"/>
    </source>
</evidence>
<accession>A0ABR4WXJ7</accession>
<sequence>MPVHQESQAPQPSQATTSDDEISLIDLAKLLVRRWKAMAGIFTAVVLMALAYALLQTPTYTYTSIYQVAERGTGQPFESPASLVARTQSLYLGTATRELMAAEGVDVLGFETQVSHPDNTEIVKISSTAPEALAERVEAHHRLLLDRIVEGQQTRVERRRQALESQLANVENTLAHSSDGASERIASTLSRKFTLEAELEGLTPGETGQAAVQSLKQQGTSRALIFALGVVLGGMLAVMGVFLLHFVSLVRESLNEDAG</sequence>
<evidence type="ECO:0000256" key="5">
    <source>
        <dbReference type="ARBA" id="ARBA00023136"/>
    </source>
</evidence>
<keyword evidence="4 6" id="KW-1133">Transmembrane helix</keyword>
<evidence type="ECO:0000256" key="4">
    <source>
        <dbReference type="ARBA" id="ARBA00022989"/>
    </source>
</evidence>
<dbReference type="PANTHER" id="PTHR32309">
    <property type="entry name" value="TYROSINE-PROTEIN KINASE"/>
    <property type="match status" value="1"/>
</dbReference>
<evidence type="ECO:0000256" key="1">
    <source>
        <dbReference type="ARBA" id="ARBA00004651"/>
    </source>
</evidence>
<evidence type="ECO:0000259" key="7">
    <source>
        <dbReference type="Pfam" id="PF02706"/>
    </source>
</evidence>
<dbReference type="Pfam" id="PF02706">
    <property type="entry name" value="Wzz"/>
    <property type="match status" value="1"/>
</dbReference>
<comment type="subcellular location">
    <subcellularLocation>
        <location evidence="1">Cell membrane</location>
        <topology evidence="1">Multi-pass membrane protein</topology>
    </subcellularLocation>
</comment>
<dbReference type="EMBL" id="JOKD01000009">
    <property type="protein sequence ID" value="KGE79135.1"/>
    <property type="molecule type" value="Genomic_DNA"/>
</dbReference>
<comment type="caution">
    <text evidence="8">The sequence shown here is derived from an EMBL/GenBank/DDBJ whole genome shotgun (WGS) entry which is preliminary data.</text>
</comment>
<dbReference type="PANTHER" id="PTHR32309:SF31">
    <property type="entry name" value="CAPSULAR EXOPOLYSACCHARIDE FAMILY"/>
    <property type="match status" value="1"/>
</dbReference>
<evidence type="ECO:0000256" key="2">
    <source>
        <dbReference type="ARBA" id="ARBA00022475"/>
    </source>
</evidence>
<keyword evidence="5 6" id="KW-0472">Membrane</keyword>
<protein>
    <recommendedName>
        <fullName evidence="7">Polysaccharide chain length determinant N-terminal domain-containing protein</fullName>
    </recommendedName>
</protein>
<feature type="transmembrane region" description="Helical" evidence="6">
    <location>
        <begin position="37"/>
        <end position="55"/>
    </location>
</feature>
<dbReference type="InterPro" id="IPR003856">
    <property type="entry name" value="LPS_length_determ_N"/>
</dbReference>
<name>A0ABR4WXJ7_9GAMM</name>
<dbReference type="Proteomes" id="UP000029721">
    <property type="component" value="Unassembled WGS sequence"/>
</dbReference>
<evidence type="ECO:0000313" key="8">
    <source>
        <dbReference type="EMBL" id="KGE79135.1"/>
    </source>
</evidence>
<feature type="transmembrane region" description="Helical" evidence="6">
    <location>
        <begin position="223"/>
        <end position="247"/>
    </location>
</feature>
<keyword evidence="2" id="KW-1003">Cell membrane</keyword>
<gene>
    <name evidence="8" type="ORF">FP66_16000</name>
</gene>
<keyword evidence="3 6" id="KW-0812">Transmembrane</keyword>
<evidence type="ECO:0000256" key="6">
    <source>
        <dbReference type="SAM" id="Phobius"/>
    </source>
</evidence>
<feature type="domain" description="Polysaccharide chain length determinant N-terminal" evidence="7">
    <location>
        <begin position="20"/>
        <end position="73"/>
    </location>
</feature>
<dbReference type="InterPro" id="IPR050445">
    <property type="entry name" value="Bact_polysacc_biosynth/exp"/>
</dbReference>
<evidence type="ECO:0000256" key="3">
    <source>
        <dbReference type="ARBA" id="ARBA00022692"/>
    </source>
</evidence>
<keyword evidence="9" id="KW-1185">Reference proteome</keyword>
<organism evidence="8 9">
    <name type="scientific">Halomonas salina</name>
    <dbReference type="NCBI Taxonomy" id="42565"/>
    <lineage>
        <taxon>Bacteria</taxon>
        <taxon>Pseudomonadati</taxon>
        <taxon>Pseudomonadota</taxon>
        <taxon>Gammaproteobacteria</taxon>
        <taxon>Oceanospirillales</taxon>
        <taxon>Halomonadaceae</taxon>
        <taxon>Halomonas</taxon>
    </lineage>
</organism>
<proteinExistence type="predicted"/>